<dbReference type="AlphaFoldDB" id="A0A4Z0BEY2"/>
<organism evidence="4 5">
    <name type="scientific">Ramlibacter rhizophilus</name>
    <dbReference type="NCBI Taxonomy" id="1781167"/>
    <lineage>
        <taxon>Bacteria</taxon>
        <taxon>Pseudomonadati</taxon>
        <taxon>Pseudomonadota</taxon>
        <taxon>Betaproteobacteria</taxon>
        <taxon>Burkholderiales</taxon>
        <taxon>Comamonadaceae</taxon>
        <taxon>Ramlibacter</taxon>
    </lineage>
</organism>
<dbReference type="Pfam" id="PF00534">
    <property type="entry name" value="Glycos_transf_1"/>
    <property type="match status" value="1"/>
</dbReference>
<proteinExistence type="predicted"/>
<reference evidence="4 5" key="1">
    <citation type="submission" date="2019-03" db="EMBL/GenBank/DDBJ databases">
        <title>Ramlibacter rhizophilus CCTCC AB2015357, whole genome shotgun sequence.</title>
        <authorList>
            <person name="Zhang X."/>
            <person name="Feng G."/>
            <person name="Zhu H."/>
        </authorList>
    </citation>
    <scope>NUCLEOTIDE SEQUENCE [LARGE SCALE GENOMIC DNA]</scope>
    <source>
        <strain evidence="4 5">CCTCC AB2015357</strain>
    </source>
</reference>
<dbReference type="Gene3D" id="3.40.50.2000">
    <property type="entry name" value="Glycogen Phosphorylase B"/>
    <property type="match status" value="2"/>
</dbReference>
<keyword evidence="4" id="KW-0808">Transferase</keyword>
<protein>
    <submittedName>
        <fullName evidence="4">Glycosyltransferase family 1 protein</fullName>
    </submittedName>
</protein>
<feature type="domain" description="Glycosyl transferase family 1" evidence="2">
    <location>
        <begin position="328"/>
        <end position="478"/>
    </location>
</feature>
<dbReference type="GO" id="GO:0016757">
    <property type="term" value="F:glycosyltransferase activity"/>
    <property type="evidence" value="ECO:0007669"/>
    <property type="project" value="InterPro"/>
</dbReference>
<feature type="region of interest" description="Disordered" evidence="1">
    <location>
        <begin position="1"/>
        <end position="23"/>
    </location>
</feature>
<evidence type="ECO:0000256" key="1">
    <source>
        <dbReference type="SAM" id="MobiDB-lite"/>
    </source>
</evidence>
<evidence type="ECO:0000259" key="2">
    <source>
        <dbReference type="Pfam" id="PF00534"/>
    </source>
</evidence>
<feature type="domain" description="Glycosyltransferase subfamily 4-like N-terminal" evidence="3">
    <location>
        <begin position="151"/>
        <end position="311"/>
    </location>
</feature>
<dbReference type="PANTHER" id="PTHR12526">
    <property type="entry name" value="GLYCOSYLTRANSFERASE"/>
    <property type="match status" value="1"/>
</dbReference>
<dbReference type="InterPro" id="IPR001296">
    <property type="entry name" value="Glyco_trans_1"/>
</dbReference>
<evidence type="ECO:0000313" key="5">
    <source>
        <dbReference type="Proteomes" id="UP000297564"/>
    </source>
</evidence>
<evidence type="ECO:0000313" key="4">
    <source>
        <dbReference type="EMBL" id="TFY96877.1"/>
    </source>
</evidence>
<feature type="compositionally biased region" description="Basic residues" evidence="1">
    <location>
        <begin position="1"/>
        <end position="20"/>
    </location>
</feature>
<dbReference type="InterPro" id="IPR028098">
    <property type="entry name" value="Glyco_trans_4-like_N"/>
</dbReference>
<accession>A0A4Z0BEY2</accession>
<dbReference type="CDD" id="cd03808">
    <property type="entry name" value="GT4_CapM-like"/>
    <property type="match status" value="1"/>
</dbReference>
<keyword evidence="5" id="KW-1185">Reference proteome</keyword>
<feature type="region of interest" description="Disordered" evidence="1">
    <location>
        <begin position="38"/>
        <end position="87"/>
    </location>
</feature>
<feature type="compositionally biased region" description="Basic residues" evidence="1">
    <location>
        <begin position="38"/>
        <end position="48"/>
    </location>
</feature>
<name>A0A4Z0BEY2_9BURK</name>
<evidence type="ECO:0000259" key="3">
    <source>
        <dbReference type="Pfam" id="PF13579"/>
    </source>
</evidence>
<dbReference type="Pfam" id="PF13579">
    <property type="entry name" value="Glyco_trans_4_4"/>
    <property type="match status" value="1"/>
</dbReference>
<comment type="caution">
    <text evidence="4">The sequence shown here is derived from an EMBL/GenBank/DDBJ whole genome shotgun (WGS) entry which is preliminary data.</text>
</comment>
<gene>
    <name evidence="4" type="ORF">EZ242_19585</name>
</gene>
<dbReference type="OrthoDB" id="9775208at2"/>
<dbReference type="SUPFAM" id="SSF53756">
    <property type="entry name" value="UDP-Glycosyltransferase/glycogen phosphorylase"/>
    <property type="match status" value="1"/>
</dbReference>
<sequence>MAHRHGQPRRRGPRAGHHLPWRPDARATQHVLAHLRGARGGRPGRARLRAADGDHASARPAAAQRPRSRPQHLVHRRPVHARGPAGQCVGGGRPALASLLARAGGRRLCLRPTRSNRRRALVLPGPPRAPKRPVRSRNVRILVVITKGEAGGAQTHLLELCRALAASHRFLVLIGGAESTPLGNALRASGIEVRAIATLGNSLSPTGALRTVARICDAVQSWAPDVVHLHSGGAGALGRIAAGLCGVPAVYTVHGFGFKDAVPPPRRQLALAVERLLSPLTRHMICVSHHERSLARRLPIPSGRVTVIANGIADSPLRAKPYAARGAVVMVARMAPPKRHDILLAALCVLRSRGLELPPVVLAGGGPGLPALRDMANDLGLGSLVELPGDLADVPALLVRSQVFVLLSDHEGLPISVIEALRAGLPVLASDLPGIRTQLDDGHEGWLTRNNPTEVADALQRLLTNPQMRERMGAAARARYERDFGARAMAARVEAIYQELARLPGSGRTYAP</sequence>
<dbReference type="EMBL" id="SMLL01000008">
    <property type="protein sequence ID" value="TFY96877.1"/>
    <property type="molecule type" value="Genomic_DNA"/>
</dbReference>
<dbReference type="Proteomes" id="UP000297564">
    <property type="component" value="Unassembled WGS sequence"/>
</dbReference>
<feature type="compositionally biased region" description="Basic residues" evidence="1">
    <location>
        <begin position="66"/>
        <end position="80"/>
    </location>
</feature>